<gene>
    <name evidence="4" type="ORF">LfDm3_0345</name>
</gene>
<dbReference type="Proteomes" id="UP000031397">
    <property type="component" value="Unassembled WGS sequence"/>
</dbReference>
<dbReference type="Pfam" id="PF00106">
    <property type="entry name" value="adh_short"/>
    <property type="match status" value="1"/>
</dbReference>
<dbReference type="SUPFAM" id="SSF51735">
    <property type="entry name" value="NAD(P)-binding Rossmann-fold domains"/>
    <property type="match status" value="1"/>
</dbReference>
<comment type="similarity">
    <text evidence="1 3">Belongs to the short-chain dehydrogenases/reductases (SDR) family.</text>
</comment>
<keyword evidence="2" id="KW-0560">Oxidoreductase</keyword>
<comment type="caution">
    <text evidence="4">The sequence shown here is derived from an EMBL/GenBank/DDBJ whole genome shotgun (WGS) entry which is preliminary data.</text>
</comment>
<dbReference type="Gene3D" id="3.40.50.720">
    <property type="entry name" value="NAD(P)-binding Rossmann-like Domain"/>
    <property type="match status" value="1"/>
</dbReference>
<dbReference type="InterPro" id="IPR036291">
    <property type="entry name" value="NAD(P)-bd_dom_sf"/>
</dbReference>
<dbReference type="AlphaFoldDB" id="A0A0C1PRA5"/>
<dbReference type="EMBL" id="JOJZ01000009">
    <property type="protein sequence ID" value="KID42416.1"/>
    <property type="molecule type" value="Genomic_DNA"/>
</dbReference>
<dbReference type="PANTHER" id="PTHR43115:SF4">
    <property type="entry name" value="DEHYDROGENASE_REDUCTASE SDR FAMILY MEMBER 11"/>
    <property type="match status" value="1"/>
</dbReference>
<accession>A0A0C1PRA5</accession>
<proteinExistence type="inferred from homology"/>
<protein>
    <submittedName>
        <fullName evidence="4">Putative dehydrogenase</fullName>
    </submittedName>
</protein>
<dbReference type="PRINTS" id="PR00081">
    <property type="entry name" value="GDHRDH"/>
</dbReference>
<dbReference type="PANTHER" id="PTHR43115">
    <property type="entry name" value="DEHYDROGENASE/REDUCTASE SDR FAMILY MEMBER 11"/>
    <property type="match status" value="1"/>
</dbReference>
<evidence type="ECO:0000256" key="1">
    <source>
        <dbReference type="ARBA" id="ARBA00006484"/>
    </source>
</evidence>
<evidence type="ECO:0000313" key="5">
    <source>
        <dbReference type="Proteomes" id="UP000031397"/>
    </source>
</evidence>
<dbReference type="OrthoDB" id="9775296at2"/>
<dbReference type="RefSeq" id="WP_039143523.1">
    <property type="nucleotide sequence ID" value="NZ_JOJZ01000009.1"/>
</dbReference>
<evidence type="ECO:0000256" key="3">
    <source>
        <dbReference type="RuleBase" id="RU000363"/>
    </source>
</evidence>
<dbReference type="PRINTS" id="PR00080">
    <property type="entry name" value="SDRFAMILY"/>
</dbReference>
<dbReference type="PROSITE" id="PS00061">
    <property type="entry name" value="ADH_SHORT"/>
    <property type="match status" value="1"/>
</dbReference>
<dbReference type="GO" id="GO:0016616">
    <property type="term" value="F:oxidoreductase activity, acting on the CH-OH group of donors, NAD or NADP as acceptor"/>
    <property type="evidence" value="ECO:0007669"/>
    <property type="project" value="UniProtKB-ARBA"/>
</dbReference>
<dbReference type="PATRIC" id="fig|1614.7.peg.335"/>
<organism evidence="4 5">
    <name type="scientific">Fructilactobacillus fructivorans</name>
    <dbReference type="NCBI Taxonomy" id="1614"/>
    <lineage>
        <taxon>Bacteria</taxon>
        <taxon>Bacillati</taxon>
        <taxon>Bacillota</taxon>
        <taxon>Bacilli</taxon>
        <taxon>Lactobacillales</taxon>
        <taxon>Lactobacillaceae</taxon>
        <taxon>Fructilactobacillus</taxon>
    </lineage>
</organism>
<evidence type="ECO:0000256" key="2">
    <source>
        <dbReference type="ARBA" id="ARBA00023002"/>
    </source>
</evidence>
<reference evidence="4 5" key="1">
    <citation type="submission" date="2014-06" db="EMBL/GenBank/DDBJ databases">
        <title>Functional and comparative genomic analyses of the Drosophila gut microbiota identify candidate symbiosis factors.</title>
        <authorList>
            <person name="Newell P.D."/>
            <person name="Chaston J.M."/>
            <person name="Douglas A.E."/>
        </authorList>
    </citation>
    <scope>NUCLEOTIDE SEQUENCE [LARGE SCALE GENOMIC DNA]</scope>
    <source>
        <strain evidence="4 5">DmCS_002</strain>
    </source>
</reference>
<dbReference type="InterPro" id="IPR020904">
    <property type="entry name" value="Sc_DH/Rdtase_CS"/>
</dbReference>
<name>A0A0C1PRA5_9LACO</name>
<sequence length="246" mass="26172">MAVKNKVVVITGASSGIGEATAKILAKNGAKVVLGARREDRLRAIQEDIEAAGGVVAIQKTDVTKLDEVRNLASMAVDQFGRIDVWMNNAGVMPQSPLINGDVKGWNQMIDVNIKGVLYGINASLDTMRAQGDGQYINTASVAAHTSGINSGVYSATKAAVKMISDSLREEEAQAKSGIRVTMISPGAVATELPNHITDPDIKKKFESSDLTPLSPDRIAQSILYAIDMPKDASVNEIVIRPTDQV</sequence>
<dbReference type="GeneID" id="74913032"/>
<evidence type="ECO:0000313" key="4">
    <source>
        <dbReference type="EMBL" id="KID42416.1"/>
    </source>
</evidence>
<dbReference type="FunFam" id="3.40.50.720:FF:000047">
    <property type="entry name" value="NADP-dependent L-serine/L-allo-threonine dehydrogenase"/>
    <property type="match status" value="1"/>
</dbReference>
<keyword evidence="5" id="KW-1185">Reference proteome</keyword>
<dbReference type="InterPro" id="IPR002347">
    <property type="entry name" value="SDR_fam"/>
</dbReference>